<organism evidence="20 21">
    <name type="scientific">Lysobacter enzymogenes</name>
    <dbReference type="NCBI Taxonomy" id="69"/>
    <lineage>
        <taxon>Bacteria</taxon>
        <taxon>Pseudomonadati</taxon>
        <taxon>Pseudomonadota</taxon>
        <taxon>Gammaproteobacteria</taxon>
        <taxon>Lysobacterales</taxon>
        <taxon>Lysobacteraceae</taxon>
        <taxon>Lysobacter</taxon>
    </lineage>
</organism>
<dbReference type="GO" id="GO:0000917">
    <property type="term" value="P:division septum assembly"/>
    <property type="evidence" value="ECO:0007669"/>
    <property type="project" value="UniProtKB-KW"/>
</dbReference>
<dbReference type="InterPro" id="IPR037532">
    <property type="entry name" value="FtsI_transpept"/>
</dbReference>
<evidence type="ECO:0000256" key="5">
    <source>
        <dbReference type="ARBA" id="ARBA00022645"/>
    </source>
</evidence>
<feature type="active site" description="Acyl-ester intermediate" evidence="16">
    <location>
        <position position="344"/>
    </location>
</feature>
<feature type="domain" description="Penicillin-binding protein dimerisation" evidence="19">
    <location>
        <begin position="108"/>
        <end position="257"/>
    </location>
</feature>
<dbReference type="GO" id="GO:0008360">
    <property type="term" value="P:regulation of cell shape"/>
    <property type="evidence" value="ECO:0007669"/>
    <property type="project" value="UniProtKB-KW"/>
</dbReference>
<dbReference type="Pfam" id="PF03717">
    <property type="entry name" value="PBP_dimer"/>
    <property type="match status" value="1"/>
</dbReference>
<evidence type="ECO:0000256" key="16">
    <source>
        <dbReference type="HAMAP-Rule" id="MF_02080"/>
    </source>
</evidence>
<keyword evidence="7 16" id="KW-0812">Transmembrane</keyword>
<gene>
    <name evidence="16" type="primary">ftsI</name>
    <name evidence="20" type="ORF">D9T17_08055</name>
</gene>
<comment type="similarity">
    <text evidence="16">Belongs to the transpeptidase family. FtsI subfamily.</text>
</comment>
<keyword evidence="5 16" id="KW-0121">Carboxypeptidase</keyword>
<keyword evidence="13 16" id="KW-0717">Septation</keyword>
<evidence type="ECO:0000256" key="9">
    <source>
        <dbReference type="ARBA" id="ARBA00022960"/>
    </source>
</evidence>
<name>A0A3N2RJS2_LYSEN</name>
<keyword evidence="12 16" id="KW-0472">Membrane</keyword>
<dbReference type="InterPro" id="IPR005311">
    <property type="entry name" value="PBP_dimer"/>
</dbReference>
<dbReference type="PANTHER" id="PTHR30627:SF1">
    <property type="entry name" value="PEPTIDOGLYCAN D,D-TRANSPEPTIDASE FTSI"/>
    <property type="match status" value="1"/>
</dbReference>
<dbReference type="Gene3D" id="3.90.1310.10">
    <property type="entry name" value="Penicillin-binding protein 2a (Domain 2)"/>
    <property type="match status" value="1"/>
</dbReference>
<keyword evidence="9 16" id="KW-0133">Cell shape</keyword>
<evidence type="ECO:0000256" key="1">
    <source>
        <dbReference type="ARBA" id="ARBA00004370"/>
    </source>
</evidence>
<evidence type="ECO:0000256" key="7">
    <source>
        <dbReference type="ARBA" id="ARBA00022692"/>
    </source>
</evidence>
<evidence type="ECO:0000256" key="14">
    <source>
        <dbReference type="ARBA" id="ARBA00023306"/>
    </source>
</evidence>
<evidence type="ECO:0000256" key="13">
    <source>
        <dbReference type="ARBA" id="ARBA00023210"/>
    </source>
</evidence>
<evidence type="ECO:0000256" key="12">
    <source>
        <dbReference type="ARBA" id="ARBA00023136"/>
    </source>
</evidence>
<accession>A0A3N2RJS2</accession>
<dbReference type="Gene3D" id="3.40.710.10">
    <property type="entry name" value="DD-peptidase/beta-lactamase superfamily"/>
    <property type="match status" value="1"/>
</dbReference>
<comment type="caution">
    <text evidence="20">The sequence shown here is derived from an EMBL/GenBank/DDBJ whole genome shotgun (WGS) entry which is preliminary data.</text>
</comment>
<evidence type="ECO:0000256" key="2">
    <source>
        <dbReference type="ARBA" id="ARBA00022475"/>
    </source>
</evidence>
<feature type="region of interest" description="Disordered" evidence="17">
    <location>
        <begin position="621"/>
        <end position="672"/>
    </location>
</feature>
<dbReference type="UniPathway" id="UPA00219"/>
<keyword evidence="15 16" id="KW-0961">Cell wall biogenesis/degradation</keyword>
<comment type="catalytic activity">
    <reaction evidence="16">
        <text>Preferential cleavage: (Ac)2-L-Lys-D-Ala-|-D-Ala. Also transpeptidation of peptidyl-alanyl moieties that are N-acyl substituents of D-alanine.</text>
        <dbReference type="EC" id="3.4.16.4"/>
    </reaction>
</comment>
<keyword evidence="6 16" id="KW-0645">Protease</keyword>
<evidence type="ECO:0000256" key="11">
    <source>
        <dbReference type="ARBA" id="ARBA00022989"/>
    </source>
</evidence>
<evidence type="ECO:0000256" key="15">
    <source>
        <dbReference type="ARBA" id="ARBA00023316"/>
    </source>
</evidence>
<dbReference type="GO" id="GO:0008658">
    <property type="term" value="F:penicillin binding"/>
    <property type="evidence" value="ECO:0007669"/>
    <property type="project" value="InterPro"/>
</dbReference>
<proteinExistence type="inferred from homology"/>
<feature type="transmembrane region" description="Helical" evidence="16">
    <location>
        <begin position="65"/>
        <end position="84"/>
    </location>
</feature>
<evidence type="ECO:0000313" key="20">
    <source>
        <dbReference type="EMBL" id="ROU07720.1"/>
    </source>
</evidence>
<evidence type="ECO:0000256" key="10">
    <source>
        <dbReference type="ARBA" id="ARBA00022984"/>
    </source>
</evidence>
<comment type="pathway">
    <text evidence="16">Cell wall biogenesis; peptidoglycan biosynthesis.</text>
</comment>
<evidence type="ECO:0000256" key="4">
    <source>
        <dbReference type="ARBA" id="ARBA00022618"/>
    </source>
</evidence>
<protein>
    <recommendedName>
        <fullName evidence="16">Peptidoglycan D,D-transpeptidase FtsI</fullName>
        <ecNumber evidence="16">3.4.16.4</ecNumber>
    </recommendedName>
    <alternativeName>
        <fullName evidence="16">Penicillin-binding protein 3</fullName>
        <shortName evidence="16">PBP-3</shortName>
    </alternativeName>
</protein>
<dbReference type="Proteomes" id="UP000275910">
    <property type="component" value="Unassembled WGS sequence"/>
</dbReference>
<reference evidence="20 21" key="1">
    <citation type="submission" date="2018-10" db="EMBL/GenBank/DDBJ databases">
        <title>The genome of Lysobacter enzymogenes OH11.</title>
        <authorList>
            <person name="Liu F."/>
            <person name="Zhao Y."/>
            <person name="Qian G."/>
            <person name="Chen Y."/>
            <person name="Xu H."/>
        </authorList>
    </citation>
    <scope>NUCLEOTIDE SEQUENCE [LARGE SCALE GENOMIC DNA]</scope>
    <source>
        <strain evidence="20 21">OH11</strain>
    </source>
</reference>
<dbReference type="Pfam" id="PF00905">
    <property type="entry name" value="Transpeptidase"/>
    <property type="match status" value="1"/>
</dbReference>
<dbReference type="InterPro" id="IPR036138">
    <property type="entry name" value="PBP_dimer_sf"/>
</dbReference>
<dbReference type="HAMAP" id="MF_02080">
    <property type="entry name" value="FtsI_transpept"/>
    <property type="match status" value="1"/>
</dbReference>
<evidence type="ECO:0000313" key="21">
    <source>
        <dbReference type="Proteomes" id="UP000275910"/>
    </source>
</evidence>
<sequence length="672" mass="72151">MSGRKNRNNGRSGPLDRVLGARAGRGGLDRLVENLGDGFARLREERGRGNKPRGRNLQFNLRNRLMLVGGALGLCAVALVARALDLQVISNDFYRQQGDARSLREIPIPTSRGMITDRNGEPLAVSTPVESVWANPKELAKNTERLPELAKALDVAPDELARKLAQRSGKEFMYLKRRINPDEARQILALKVPGVFSQREFRRFYPQGEAMAHVLGYTNIDDRGQEGLELAFDHELRGKPGTKRVIRDGAGRIVENVDLVRSAEPGKDLTLTLDRRIQYLTFRELRRALNDTGASSASAVVLDIETGEVLAMANLPTYNPNLPGAGNRDTHRNRAVTDVVEPGSTMKPVTVAAALSKGSVTPQTLVNTTPGWMPNGRYRITDTHNNGVLTVTGVITKSSNVGAAKLALPLPNDYYYNFIHNFGYGSKPGSGFPGESSGLLAPPQRWSGTTKATMSYGYGLSATPLQIAMVYAAMANGGKLIAPTFVKGQRNEGKQVLEPVVAGEIMRMMQTVTEPGGTAKQAAILGYHVAGKTGTTRKFSATGGYSKKYVSLFAGVVPVEKPRFSMVVVVSEPDPTKKGYYGGSVSGPVFRNVMDGALRLMDVAPDDIETWLAVQAAAEAKRQKQNGGKPAGPVVPASTRSAAKPPLRPDNAPIAAGLPATVAQASAHGGAQ</sequence>
<dbReference type="GO" id="GO:0043093">
    <property type="term" value="P:FtsZ-dependent cytokinesis"/>
    <property type="evidence" value="ECO:0007669"/>
    <property type="project" value="UniProtKB-UniRule"/>
</dbReference>
<keyword evidence="14 16" id="KW-0131">Cell cycle</keyword>
<keyword evidence="10 16" id="KW-0573">Peptidoglycan synthesis</keyword>
<comment type="function">
    <text evidence="16">Catalyzes cross-linking of the peptidoglycan cell wall at the division septum.</text>
</comment>
<dbReference type="InterPro" id="IPR012338">
    <property type="entry name" value="Beta-lactam/transpept-like"/>
</dbReference>
<dbReference type="AlphaFoldDB" id="A0A3N2RJS2"/>
<evidence type="ECO:0000259" key="18">
    <source>
        <dbReference type="Pfam" id="PF00905"/>
    </source>
</evidence>
<comment type="subcellular location">
    <subcellularLocation>
        <location evidence="16">Cell inner membrane</location>
        <topology evidence="16">Single-pass membrane protein</topology>
    </subcellularLocation>
    <subcellularLocation>
        <location evidence="1">Membrane</location>
    </subcellularLocation>
</comment>
<evidence type="ECO:0000256" key="17">
    <source>
        <dbReference type="SAM" id="MobiDB-lite"/>
    </source>
</evidence>
<dbReference type="GO" id="GO:0006508">
    <property type="term" value="P:proteolysis"/>
    <property type="evidence" value="ECO:0007669"/>
    <property type="project" value="UniProtKB-KW"/>
</dbReference>
<feature type="region of interest" description="Disordered" evidence="17">
    <location>
        <begin position="1"/>
        <end position="21"/>
    </location>
</feature>
<evidence type="ECO:0000256" key="6">
    <source>
        <dbReference type="ARBA" id="ARBA00022670"/>
    </source>
</evidence>
<dbReference type="GO" id="GO:0008955">
    <property type="term" value="F:peptidoglycan glycosyltransferase activity"/>
    <property type="evidence" value="ECO:0007669"/>
    <property type="project" value="InterPro"/>
</dbReference>
<dbReference type="EC" id="3.4.16.4" evidence="16"/>
<keyword evidence="4 16" id="KW-0132">Cell division</keyword>
<evidence type="ECO:0000256" key="3">
    <source>
        <dbReference type="ARBA" id="ARBA00022519"/>
    </source>
</evidence>
<keyword evidence="2 16" id="KW-1003">Cell membrane</keyword>
<evidence type="ECO:0000256" key="8">
    <source>
        <dbReference type="ARBA" id="ARBA00022801"/>
    </source>
</evidence>
<dbReference type="GO" id="GO:0009002">
    <property type="term" value="F:serine-type D-Ala-D-Ala carboxypeptidase activity"/>
    <property type="evidence" value="ECO:0007669"/>
    <property type="project" value="UniProtKB-UniRule"/>
</dbReference>
<dbReference type="InterPro" id="IPR050515">
    <property type="entry name" value="Beta-lactam/transpept"/>
</dbReference>
<keyword evidence="8 16" id="KW-0378">Hydrolase</keyword>
<dbReference type="SUPFAM" id="SSF56519">
    <property type="entry name" value="Penicillin binding protein dimerisation domain"/>
    <property type="match status" value="1"/>
</dbReference>
<dbReference type="GO" id="GO:0009252">
    <property type="term" value="P:peptidoglycan biosynthetic process"/>
    <property type="evidence" value="ECO:0007669"/>
    <property type="project" value="UniProtKB-UniRule"/>
</dbReference>
<dbReference type="EMBL" id="RCTY01000020">
    <property type="protein sequence ID" value="ROU07720.1"/>
    <property type="molecule type" value="Genomic_DNA"/>
</dbReference>
<feature type="domain" description="Penicillin-binding protein transpeptidase" evidence="18">
    <location>
        <begin position="298"/>
        <end position="595"/>
    </location>
</feature>
<dbReference type="PANTHER" id="PTHR30627">
    <property type="entry name" value="PEPTIDOGLYCAN D,D-TRANSPEPTIDASE"/>
    <property type="match status" value="1"/>
</dbReference>
<dbReference type="InterPro" id="IPR001460">
    <property type="entry name" value="PCN-bd_Tpept"/>
</dbReference>
<dbReference type="SUPFAM" id="SSF56601">
    <property type="entry name" value="beta-lactamase/transpeptidase-like"/>
    <property type="match status" value="1"/>
</dbReference>
<keyword evidence="3 16" id="KW-0997">Cell inner membrane</keyword>
<dbReference type="Gene3D" id="3.30.450.330">
    <property type="match status" value="1"/>
</dbReference>
<dbReference type="GO" id="GO:0071555">
    <property type="term" value="P:cell wall organization"/>
    <property type="evidence" value="ECO:0007669"/>
    <property type="project" value="UniProtKB-KW"/>
</dbReference>
<evidence type="ECO:0000259" key="19">
    <source>
        <dbReference type="Pfam" id="PF03717"/>
    </source>
</evidence>
<dbReference type="GO" id="GO:0005886">
    <property type="term" value="C:plasma membrane"/>
    <property type="evidence" value="ECO:0007669"/>
    <property type="project" value="UniProtKB-SubCell"/>
</dbReference>
<keyword evidence="11 16" id="KW-1133">Transmembrane helix</keyword>